<gene>
    <name evidence="2" type="ORF">CFK38_03095</name>
</gene>
<dbReference type="Gene3D" id="1.20.120.1630">
    <property type="match status" value="1"/>
</dbReference>
<keyword evidence="2" id="KW-0808">Transferase</keyword>
<feature type="region of interest" description="Disordered" evidence="1">
    <location>
        <begin position="1"/>
        <end position="41"/>
    </location>
</feature>
<dbReference type="AlphaFoldDB" id="A0A291GK97"/>
<name>A0A291GK97_9MICO</name>
<dbReference type="GO" id="GO:0008168">
    <property type="term" value="F:methyltransferase activity"/>
    <property type="evidence" value="ECO:0007669"/>
    <property type="project" value="UniProtKB-KW"/>
</dbReference>
<dbReference type="GO" id="GO:0032259">
    <property type="term" value="P:methylation"/>
    <property type="evidence" value="ECO:0007669"/>
    <property type="project" value="UniProtKB-KW"/>
</dbReference>
<dbReference type="KEGG" id="brz:CFK38_03095"/>
<proteinExistence type="predicted"/>
<feature type="compositionally biased region" description="Basic and acidic residues" evidence="1">
    <location>
        <begin position="1"/>
        <end position="17"/>
    </location>
</feature>
<protein>
    <submittedName>
        <fullName evidence="2">Isoprenylcysteine carboxyl methyltransferase</fullName>
    </submittedName>
</protein>
<keyword evidence="3" id="KW-1185">Reference proteome</keyword>
<evidence type="ECO:0000256" key="1">
    <source>
        <dbReference type="SAM" id="MobiDB-lite"/>
    </source>
</evidence>
<evidence type="ECO:0000313" key="2">
    <source>
        <dbReference type="EMBL" id="ATG50617.1"/>
    </source>
</evidence>
<keyword evidence="2" id="KW-0489">Methyltransferase</keyword>
<feature type="region of interest" description="Disordered" evidence="1">
    <location>
        <begin position="187"/>
        <end position="209"/>
    </location>
</feature>
<dbReference type="Proteomes" id="UP000218165">
    <property type="component" value="Chromosome"/>
</dbReference>
<sequence>MVHDDALALTAPDRDDAGMTAAPEDPDRARPAASRHRSLPPPVVAGAAAVVQGVLARGAGSTSSSRAAAGGLVVGALMLMGASAATLHRERTTISPHDLSGATTLVRAGPFGRSRNPIYLGIAGLLLARAVDRRSWAALLPVGLFVLVMDRTQIPAEEEALRSRFGAEYEEYLRAVPRWWGRGWRTRRGGQGRPVSCPSSAAAAAKKTS</sequence>
<reference evidence="3" key="1">
    <citation type="submission" date="2017-09" db="EMBL/GenBank/DDBJ databases">
        <title>Brachybacterium sp. VM2412.</title>
        <authorList>
            <person name="Tak E.J."/>
            <person name="Bae J.-W."/>
        </authorList>
    </citation>
    <scope>NUCLEOTIDE SEQUENCE [LARGE SCALE GENOMIC DNA]</scope>
    <source>
        <strain evidence="3">VM2412</strain>
    </source>
</reference>
<accession>A0A291GK97</accession>
<feature type="compositionally biased region" description="Low complexity" evidence="1">
    <location>
        <begin position="199"/>
        <end position="209"/>
    </location>
</feature>
<evidence type="ECO:0000313" key="3">
    <source>
        <dbReference type="Proteomes" id="UP000218165"/>
    </source>
</evidence>
<organism evidence="2 3">
    <name type="scientific">Brachybacterium vulturis</name>
    <dbReference type="NCBI Taxonomy" id="2017484"/>
    <lineage>
        <taxon>Bacteria</taxon>
        <taxon>Bacillati</taxon>
        <taxon>Actinomycetota</taxon>
        <taxon>Actinomycetes</taxon>
        <taxon>Micrococcales</taxon>
        <taxon>Dermabacteraceae</taxon>
        <taxon>Brachybacterium</taxon>
    </lineage>
</organism>
<dbReference type="EMBL" id="CP023563">
    <property type="protein sequence ID" value="ATG50617.1"/>
    <property type="molecule type" value="Genomic_DNA"/>
</dbReference>